<sequence length="242" mass="26526">MGSSNKAPPTTSYLPSIEEDIEAVPPTPEHETVALSMDSIEPTDEENTGHPSCGTHPHLLPSLCLLPHYRHFNLTVCISSATASPVHHSSSESSGDFSSSPRSIPNFSSYTSISEEDSEEEEWDEVGSDHEGDDAAEAESDSDSDSDSDSETSLEIYAVATRQPEYLGVRYPGMDIFALEKVILLHMVMVVIDQEPEGILMDDEWDDGCEGYDDYEDSEWDFESGSETESRMVGSWNVDGSS</sequence>
<feature type="region of interest" description="Disordered" evidence="1">
    <location>
        <begin position="1"/>
        <end position="32"/>
    </location>
</feature>
<feature type="region of interest" description="Disordered" evidence="1">
    <location>
        <begin position="85"/>
        <end position="152"/>
    </location>
</feature>
<organism evidence="2 3">
    <name type="scientific">Neurospora hispaniola</name>
    <dbReference type="NCBI Taxonomy" id="588809"/>
    <lineage>
        <taxon>Eukaryota</taxon>
        <taxon>Fungi</taxon>
        <taxon>Dikarya</taxon>
        <taxon>Ascomycota</taxon>
        <taxon>Pezizomycotina</taxon>
        <taxon>Sordariomycetes</taxon>
        <taxon>Sordariomycetidae</taxon>
        <taxon>Sordariales</taxon>
        <taxon>Sordariaceae</taxon>
        <taxon>Neurospora</taxon>
    </lineage>
</organism>
<dbReference type="GeneID" id="87875747"/>
<feature type="region of interest" description="Disordered" evidence="1">
    <location>
        <begin position="219"/>
        <end position="242"/>
    </location>
</feature>
<feature type="compositionally biased region" description="Acidic residues" evidence="1">
    <location>
        <begin position="114"/>
        <end position="152"/>
    </location>
</feature>
<evidence type="ECO:0000313" key="3">
    <source>
        <dbReference type="Proteomes" id="UP001285908"/>
    </source>
</evidence>
<keyword evidence="3" id="KW-1185">Reference proteome</keyword>
<dbReference type="AlphaFoldDB" id="A0AAJ0MS66"/>
<reference evidence="2 3" key="1">
    <citation type="journal article" date="2023" name="Mol. Phylogenet. Evol.">
        <title>Genome-scale phylogeny and comparative genomics of the fungal order Sordariales.</title>
        <authorList>
            <person name="Hensen N."/>
            <person name="Bonometti L."/>
            <person name="Westerberg I."/>
            <person name="Brannstrom I.O."/>
            <person name="Guillou S."/>
            <person name="Cros-Aarteil S."/>
            <person name="Calhoun S."/>
            <person name="Haridas S."/>
            <person name="Kuo A."/>
            <person name="Mondo S."/>
            <person name="Pangilinan J."/>
            <person name="Riley R."/>
            <person name="LaButti K."/>
            <person name="Andreopoulos B."/>
            <person name="Lipzen A."/>
            <person name="Chen C."/>
            <person name="Yan M."/>
            <person name="Daum C."/>
            <person name="Ng V."/>
            <person name="Clum A."/>
            <person name="Steindorff A."/>
            <person name="Ohm R.A."/>
            <person name="Martin F."/>
            <person name="Silar P."/>
            <person name="Natvig D.O."/>
            <person name="Lalanne C."/>
            <person name="Gautier V."/>
            <person name="Ament-Velasquez S.L."/>
            <person name="Kruys A."/>
            <person name="Hutchinson M.I."/>
            <person name="Powell A.J."/>
            <person name="Barry K."/>
            <person name="Miller A.N."/>
            <person name="Grigoriev I.V."/>
            <person name="Debuchy R."/>
            <person name="Gladieux P."/>
            <person name="Hiltunen Thoren M."/>
            <person name="Johannesson H."/>
        </authorList>
    </citation>
    <scope>NUCLEOTIDE SEQUENCE [LARGE SCALE GENOMIC DNA]</scope>
    <source>
        <strain evidence="2 3">FGSC 10403</strain>
    </source>
</reference>
<dbReference type="Proteomes" id="UP001285908">
    <property type="component" value="Unassembled WGS sequence"/>
</dbReference>
<accession>A0AAJ0MS66</accession>
<protein>
    <submittedName>
        <fullName evidence="2">Uncharacterized protein</fullName>
    </submittedName>
</protein>
<name>A0AAJ0MS66_9PEZI</name>
<dbReference type="EMBL" id="JAULSX010000003">
    <property type="protein sequence ID" value="KAK3494234.1"/>
    <property type="molecule type" value="Genomic_DNA"/>
</dbReference>
<evidence type="ECO:0000256" key="1">
    <source>
        <dbReference type="SAM" id="MobiDB-lite"/>
    </source>
</evidence>
<proteinExistence type="predicted"/>
<evidence type="ECO:0000313" key="2">
    <source>
        <dbReference type="EMBL" id="KAK3494234.1"/>
    </source>
</evidence>
<feature type="compositionally biased region" description="Low complexity" evidence="1">
    <location>
        <begin position="91"/>
        <end position="113"/>
    </location>
</feature>
<dbReference type="RefSeq" id="XP_062693663.1">
    <property type="nucleotide sequence ID" value="XM_062838125.1"/>
</dbReference>
<comment type="caution">
    <text evidence="2">The sequence shown here is derived from an EMBL/GenBank/DDBJ whole genome shotgun (WGS) entry which is preliminary data.</text>
</comment>
<feature type="compositionally biased region" description="Polar residues" evidence="1">
    <location>
        <begin position="1"/>
        <end position="14"/>
    </location>
</feature>
<gene>
    <name evidence="2" type="ORF">B0T23DRAFT_394392</name>
</gene>